<protein>
    <submittedName>
        <fullName evidence="2">FHA domain-containing protein</fullName>
    </submittedName>
</protein>
<dbReference type="Proteomes" id="UP000189462">
    <property type="component" value="Unassembled WGS sequence"/>
</dbReference>
<accession>A0A1V3ND46</accession>
<dbReference type="InterPro" id="IPR000253">
    <property type="entry name" value="FHA_dom"/>
</dbReference>
<dbReference type="SMART" id="SM00240">
    <property type="entry name" value="FHA"/>
    <property type="match status" value="1"/>
</dbReference>
<dbReference type="PROSITE" id="PS50006">
    <property type="entry name" value="FHA_DOMAIN"/>
    <property type="match status" value="1"/>
</dbReference>
<name>A0A1V3ND46_9GAMM</name>
<gene>
    <name evidence="2" type="ORF">B1C78_12995</name>
</gene>
<feature type="domain" description="FHA" evidence="1">
    <location>
        <begin position="77"/>
        <end position="120"/>
    </location>
</feature>
<organism evidence="2 3">
    <name type="scientific">Thioalkalivibrio denitrificans</name>
    <dbReference type="NCBI Taxonomy" id="108003"/>
    <lineage>
        <taxon>Bacteria</taxon>
        <taxon>Pseudomonadati</taxon>
        <taxon>Pseudomonadota</taxon>
        <taxon>Gammaproteobacteria</taxon>
        <taxon>Chromatiales</taxon>
        <taxon>Ectothiorhodospiraceae</taxon>
        <taxon>Thioalkalivibrio</taxon>
    </lineage>
</organism>
<comment type="caution">
    <text evidence="2">The sequence shown here is derived from an EMBL/GenBank/DDBJ whole genome shotgun (WGS) entry which is preliminary data.</text>
</comment>
<dbReference type="OrthoDB" id="9806704at2"/>
<evidence type="ECO:0000259" key="1">
    <source>
        <dbReference type="PROSITE" id="PS50006"/>
    </source>
</evidence>
<dbReference type="Gene3D" id="2.60.200.20">
    <property type="match status" value="1"/>
</dbReference>
<dbReference type="SUPFAM" id="SSF49879">
    <property type="entry name" value="SMAD/FHA domain"/>
    <property type="match status" value="1"/>
</dbReference>
<dbReference type="AlphaFoldDB" id="A0A1V3ND46"/>
<dbReference type="EMBL" id="MVBK01000081">
    <property type="protein sequence ID" value="OOG22990.1"/>
    <property type="molecule type" value="Genomic_DNA"/>
</dbReference>
<dbReference type="RefSeq" id="WP_077279609.1">
    <property type="nucleotide sequence ID" value="NZ_MVBK01000081.1"/>
</dbReference>
<dbReference type="CDD" id="cd00060">
    <property type="entry name" value="FHA"/>
    <property type="match status" value="1"/>
</dbReference>
<evidence type="ECO:0000313" key="2">
    <source>
        <dbReference type="EMBL" id="OOG22990.1"/>
    </source>
</evidence>
<reference evidence="2 3" key="1">
    <citation type="submission" date="2017-02" db="EMBL/GenBank/DDBJ databases">
        <title>Genomic diversity within the haloalkaliphilic genus Thioalkalivibrio.</title>
        <authorList>
            <person name="Ahn A.-C."/>
            <person name="Meier-Kolthoff J."/>
            <person name="Overmars L."/>
            <person name="Richter M."/>
            <person name="Woyke T."/>
            <person name="Sorokin D.Y."/>
            <person name="Muyzer G."/>
        </authorList>
    </citation>
    <scope>NUCLEOTIDE SEQUENCE [LARGE SCALE GENOMIC DNA]</scope>
    <source>
        <strain evidence="2 3">ALJD</strain>
    </source>
</reference>
<proteinExistence type="predicted"/>
<keyword evidence="3" id="KW-1185">Reference proteome</keyword>
<evidence type="ECO:0000313" key="3">
    <source>
        <dbReference type="Proteomes" id="UP000189462"/>
    </source>
</evidence>
<dbReference type="Pfam" id="PF00498">
    <property type="entry name" value="FHA"/>
    <property type="match status" value="1"/>
</dbReference>
<dbReference type="InterPro" id="IPR008984">
    <property type="entry name" value="SMAD_FHA_dom_sf"/>
</dbReference>
<dbReference type="STRING" id="108003.B1C78_12995"/>
<sequence length="173" mass="20410">MDIRRRGERRRFGKHPEFPFRDSGGQWVTQNRRRLVDRRFNRSALESLEAAREVNLGSLMLHYHDQVVNLHARKDPFILGRRQTCHLVANQDFVSREHARIVFRDNDFVLIDQSLNGTYVRLHNGEVVHIHQEELVLTGSGYISLGQTLMENGDNLIYYFHREPQRTRMETGT</sequence>